<accession>A0AA40C556</accession>
<dbReference type="Proteomes" id="UP001174934">
    <property type="component" value="Unassembled WGS sequence"/>
</dbReference>
<keyword evidence="2" id="KW-1185">Reference proteome</keyword>
<name>A0AA40C556_9PEZI</name>
<evidence type="ECO:0000313" key="2">
    <source>
        <dbReference type="Proteomes" id="UP001174934"/>
    </source>
</evidence>
<gene>
    <name evidence="1" type="ORF">B0T17DRAFT_508406</name>
</gene>
<comment type="caution">
    <text evidence="1">The sequence shown here is derived from an EMBL/GenBank/DDBJ whole genome shotgun (WGS) entry which is preliminary data.</text>
</comment>
<dbReference type="EMBL" id="JAULSR010000003">
    <property type="protein sequence ID" value="KAK0625415.1"/>
    <property type="molecule type" value="Genomic_DNA"/>
</dbReference>
<sequence length="301" mass="33749">MADAGPAKRHRGCGKYKLRGTSDVREHIRRRHKPPNLSYCSNCWLIFKGSGRFNQRDLHKAAMPPCKKVKDSPWATMEQLEKLKSEKGETNDQGSPEVRRWYKIRDIVCPERTGQLDDPYHTISSEFYGHLEEIVESFIAKEIVAPGIEPTAAQIAEIVTLYNFLTHAEMHEASPGNDGGFSGDTDLVPTPTVNPGPLAYTNYAVAQHTNPTLTGHAAAQFADGNVHGHVQPPMDPQLFSFRELTAAEEQFDNGQEDVAVNPEQTPILDDYVPDENVLQLVDLEGPFYPFGTETRPRRRRV</sequence>
<reference evidence="1" key="1">
    <citation type="submission" date="2023-06" db="EMBL/GenBank/DDBJ databases">
        <title>Genome-scale phylogeny and comparative genomics of the fungal order Sordariales.</title>
        <authorList>
            <consortium name="Lawrence Berkeley National Laboratory"/>
            <person name="Hensen N."/>
            <person name="Bonometti L."/>
            <person name="Westerberg I."/>
            <person name="Brannstrom I.O."/>
            <person name="Guillou S."/>
            <person name="Cros-Aarteil S."/>
            <person name="Calhoun S."/>
            <person name="Haridas S."/>
            <person name="Kuo A."/>
            <person name="Mondo S."/>
            <person name="Pangilinan J."/>
            <person name="Riley R."/>
            <person name="LaButti K."/>
            <person name="Andreopoulos B."/>
            <person name="Lipzen A."/>
            <person name="Chen C."/>
            <person name="Yanf M."/>
            <person name="Daum C."/>
            <person name="Ng V."/>
            <person name="Clum A."/>
            <person name="Steindorff A."/>
            <person name="Ohm R."/>
            <person name="Martin F."/>
            <person name="Silar P."/>
            <person name="Natvig D."/>
            <person name="Lalanne C."/>
            <person name="Gautier V."/>
            <person name="Ament-velasquez S.L."/>
            <person name="Kruys A."/>
            <person name="Hutchinson M.I."/>
            <person name="Powell A.J."/>
            <person name="Barry K."/>
            <person name="Miller A.N."/>
            <person name="Grigoriev I.V."/>
            <person name="Debuchy R."/>
            <person name="Gladieux P."/>
            <person name="Thoren M.H."/>
            <person name="Johannesson H."/>
        </authorList>
    </citation>
    <scope>NUCLEOTIDE SEQUENCE</scope>
    <source>
        <strain evidence="1">SMH3391-2</strain>
    </source>
</reference>
<evidence type="ECO:0000313" key="1">
    <source>
        <dbReference type="EMBL" id="KAK0625415.1"/>
    </source>
</evidence>
<protein>
    <submittedName>
        <fullName evidence="1">Uncharacterized protein</fullName>
    </submittedName>
</protein>
<dbReference type="AlphaFoldDB" id="A0AA40C556"/>
<proteinExistence type="predicted"/>
<organism evidence="1 2">
    <name type="scientific">Bombardia bombarda</name>
    <dbReference type="NCBI Taxonomy" id="252184"/>
    <lineage>
        <taxon>Eukaryota</taxon>
        <taxon>Fungi</taxon>
        <taxon>Dikarya</taxon>
        <taxon>Ascomycota</taxon>
        <taxon>Pezizomycotina</taxon>
        <taxon>Sordariomycetes</taxon>
        <taxon>Sordariomycetidae</taxon>
        <taxon>Sordariales</taxon>
        <taxon>Lasiosphaeriaceae</taxon>
        <taxon>Bombardia</taxon>
    </lineage>
</organism>